<keyword evidence="8" id="KW-0472">Membrane</keyword>
<gene>
    <name evidence="9" type="ORF">MTR67_046722</name>
</gene>
<dbReference type="PANTHER" id="PTHR33109">
    <property type="entry name" value="EPIDERMAL PATTERNING FACTOR-LIKE PROTEIN 4"/>
    <property type="match status" value="1"/>
</dbReference>
<evidence type="ECO:0000256" key="5">
    <source>
        <dbReference type="ARBA" id="ARBA00022729"/>
    </source>
</evidence>
<keyword evidence="4 7" id="KW-0964">Secreted</keyword>
<evidence type="ECO:0000256" key="2">
    <source>
        <dbReference type="ARBA" id="ARBA00008127"/>
    </source>
</evidence>
<comment type="subcellular location">
    <subcellularLocation>
        <location evidence="1 7">Secreted</location>
    </subcellularLocation>
</comment>
<keyword evidence="8" id="KW-1133">Transmembrane helix</keyword>
<accession>A0AAF0UVR7</accession>
<keyword evidence="3 7" id="KW-0217">Developmental protein</keyword>
<dbReference type="Proteomes" id="UP001234989">
    <property type="component" value="Chromosome 11"/>
</dbReference>
<comment type="similarity">
    <text evidence="2 7">Belongs to the plant cysteine rich small secretory peptide family. Epidermal patterning factor subfamily.</text>
</comment>
<keyword evidence="6" id="KW-1015">Disulfide bond</keyword>
<evidence type="ECO:0000256" key="4">
    <source>
        <dbReference type="ARBA" id="ARBA00022525"/>
    </source>
</evidence>
<evidence type="ECO:0000256" key="1">
    <source>
        <dbReference type="ARBA" id="ARBA00004613"/>
    </source>
</evidence>
<feature type="transmembrane region" description="Helical" evidence="8">
    <location>
        <begin position="12"/>
        <end position="37"/>
    </location>
</feature>
<dbReference type="EMBL" id="CP133622">
    <property type="protein sequence ID" value="WMV53337.1"/>
    <property type="molecule type" value="Genomic_DNA"/>
</dbReference>
<evidence type="ECO:0000256" key="7">
    <source>
        <dbReference type="RuleBase" id="RU367102"/>
    </source>
</evidence>
<evidence type="ECO:0000256" key="8">
    <source>
        <dbReference type="SAM" id="Phobius"/>
    </source>
</evidence>
<reference evidence="9" key="1">
    <citation type="submission" date="2023-08" db="EMBL/GenBank/DDBJ databases">
        <title>A de novo genome assembly of Solanum verrucosum Schlechtendal, a Mexican diploid species geographically isolated from the other diploid A-genome species in potato relatives.</title>
        <authorList>
            <person name="Hosaka K."/>
        </authorList>
    </citation>
    <scope>NUCLEOTIDE SEQUENCE</scope>
    <source>
        <tissue evidence="9">Young leaves</tissue>
    </source>
</reference>
<comment type="function">
    <text evidence="7">Controls stomatal patterning.</text>
</comment>
<sequence length="135" mass="15694">MILSNTSIFSLYFSIKSTIIVFFFFLLILFSPSYCLYHHKHKLQDSTKDLLMEEKTRLGSMPPSCYNKCNQCHPCMAAQVPTTPSHHRVESSPSRGKNMAMEYFDSSSPSIGSNRYSNYKPLEWKCRCEDHFYNP</sequence>
<protein>
    <recommendedName>
        <fullName evidence="7">Epidermal patterning factor-like protein</fullName>
    </recommendedName>
</protein>
<keyword evidence="8" id="KW-0812">Transmembrane</keyword>
<keyword evidence="10" id="KW-1185">Reference proteome</keyword>
<dbReference type="GO" id="GO:0010052">
    <property type="term" value="P:guard cell differentiation"/>
    <property type="evidence" value="ECO:0007669"/>
    <property type="project" value="UniProtKB-UniRule"/>
</dbReference>
<evidence type="ECO:0000256" key="6">
    <source>
        <dbReference type="ARBA" id="ARBA00023157"/>
    </source>
</evidence>
<dbReference type="Pfam" id="PF17181">
    <property type="entry name" value="EPF"/>
    <property type="match status" value="1"/>
</dbReference>
<evidence type="ECO:0000313" key="10">
    <source>
        <dbReference type="Proteomes" id="UP001234989"/>
    </source>
</evidence>
<evidence type="ECO:0000313" key="9">
    <source>
        <dbReference type="EMBL" id="WMV53337.1"/>
    </source>
</evidence>
<organism evidence="9 10">
    <name type="scientific">Solanum verrucosum</name>
    <dbReference type="NCBI Taxonomy" id="315347"/>
    <lineage>
        <taxon>Eukaryota</taxon>
        <taxon>Viridiplantae</taxon>
        <taxon>Streptophyta</taxon>
        <taxon>Embryophyta</taxon>
        <taxon>Tracheophyta</taxon>
        <taxon>Spermatophyta</taxon>
        <taxon>Magnoliopsida</taxon>
        <taxon>eudicotyledons</taxon>
        <taxon>Gunneridae</taxon>
        <taxon>Pentapetalae</taxon>
        <taxon>asterids</taxon>
        <taxon>lamiids</taxon>
        <taxon>Solanales</taxon>
        <taxon>Solanaceae</taxon>
        <taxon>Solanoideae</taxon>
        <taxon>Solaneae</taxon>
        <taxon>Solanum</taxon>
    </lineage>
</organism>
<keyword evidence="5" id="KW-0732">Signal</keyword>
<dbReference type="InterPro" id="IPR039455">
    <property type="entry name" value="EPFL"/>
</dbReference>
<proteinExistence type="inferred from homology"/>
<evidence type="ECO:0000256" key="3">
    <source>
        <dbReference type="ARBA" id="ARBA00022473"/>
    </source>
</evidence>
<name>A0AAF0UVR7_SOLVR</name>
<dbReference type="GO" id="GO:0005576">
    <property type="term" value="C:extracellular region"/>
    <property type="evidence" value="ECO:0007669"/>
    <property type="project" value="UniProtKB-SubCell"/>
</dbReference>
<dbReference type="PANTHER" id="PTHR33109:SF102">
    <property type="entry name" value="EPIDERMAL PATTERNING FACTOR-LIKE PROTEIN 1"/>
    <property type="match status" value="1"/>
</dbReference>
<dbReference type="AlphaFoldDB" id="A0AAF0UVR7"/>